<dbReference type="EMBL" id="LN483332">
    <property type="protein sequence ID" value="CED85022.1"/>
    <property type="molecule type" value="Genomic_DNA"/>
</dbReference>
<keyword evidence="3 8" id="KW-0812">Transmembrane</keyword>
<proteinExistence type="inferred from homology"/>
<feature type="transmembrane region" description="Helical" evidence="8">
    <location>
        <begin position="569"/>
        <end position="590"/>
    </location>
</feature>
<dbReference type="InterPro" id="IPR009637">
    <property type="entry name" value="GPR107/GPR108-like"/>
</dbReference>
<dbReference type="InterPro" id="IPR053937">
    <property type="entry name" value="GOST_TM"/>
</dbReference>
<organism evidence="12">
    <name type="scientific">Phaffia rhodozyma</name>
    <name type="common">Yeast</name>
    <name type="synonym">Xanthophyllomyces dendrorhous</name>
    <dbReference type="NCBI Taxonomy" id="264483"/>
    <lineage>
        <taxon>Eukaryota</taxon>
        <taxon>Fungi</taxon>
        <taxon>Dikarya</taxon>
        <taxon>Basidiomycota</taxon>
        <taxon>Agaricomycotina</taxon>
        <taxon>Tremellomycetes</taxon>
        <taxon>Cystofilobasidiales</taxon>
        <taxon>Mrakiaceae</taxon>
        <taxon>Phaffia</taxon>
    </lineage>
</organism>
<reference evidence="12" key="1">
    <citation type="submission" date="2014-08" db="EMBL/GenBank/DDBJ databases">
        <authorList>
            <person name="Sharma Rahul"/>
            <person name="Thines Marco"/>
        </authorList>
    </citation>
    <scope>NUCLEOTIDE SEQUENCE</scope>
</reference>
<dbReference type="GO" id="GO:0042147">
    <property type="term" value="P:retrograde transport, endosome to Golgi"/>
    <property type="evidence" value="ECO:0007669"/>
    <property type="project" value="TreeGrafter"/>
</dbReference>
<feature type="compositionally biased region" description="Acidic residues" evidence="7">
    <location>
        <begin position="630"/>
        <end position="639"/>
    </location>
</feature>
<feature type="transmembrane region" description="Helical" evidence="8">
    <location>
        <begin position="380"/>
        <end position="398"/>
    </location>
</feature>
<evidence type="ECO:0000256" key="5">
    <source>
        <dbReference type="ARBA" id="ARBA00022989"/>
    </source>
</evidence>
<name>A0A0F7SRY2_PHARH</name>
<feature type="transmembrane region" description="Helical" evidence="8">
    <location>
        <begin position="483"/>
        <end position="508"/>
    </location>
</feature>
<feature type="transmembrane region" description="Helical" evidence="8">
    <location>
        <begin position="459"/>
        <end position="477"/>
    </location>
</feature>
<evidence type="ECO:0000256" key="7">
    <source>
        <dbReference type="SAM" id="MobiDB-lite"/>
    </source>
</evidence>
<feature type="compositionally biased region" description="Acidic residues" evidence="7">
    <location>
        <begin position="172"/>
        <end position="185"/>
    </location>
</feature>
<feature type="domain" description="GOST seven transmembrane" evidence="10">
    <location>
        <begin position="344"/>
        <end position="596"/>
    </location>
</feature>
<evidence type="ECO:0000256" key="4">
    <source>
        <dbReference type="ARBA" id="ARBA00022729"/>
    </source>
</evidence>
<feature type="compositionally biased region" description="Basic and acidic residues" evidence="7">
    <location>
        <begin position="681"/>
        <end position="704"/>
    </location>
</feature>
<evidence type="ECO:0000256" key="6">
    <source>
        <dbReference type="ARBA" id="ARBA00023136"/>
    </source>
</evidence>
<feature type="region of interest" description="Disordered" evidence="7">
    <location>
        <begin position="610"/>
        <end position="704"/>
    </location>
</feature>
<dbReference type="AlphaFoldDB" id="A0A0F7SRY2"/>
<evidence type="ECO:0000256" key="3">
    <source>
        <dbReference type="ARBA" id="ARBA00022692"/>
    </source>
</evidence>
<feature type="compositionally biased region" description="Acidic residues" evidence="7">
    <location>
        <begin position="669"/>
        <end position="680"/>
    </location>
</feature>
<comment type="similarity">
    <text evidence="2">Belongs to the LU7TM family.</text>
</comment>
<dbReference type="GO" id="GO:0005829">
    <property type="term" value="C:cytosol"/>
    <property type="evidence" value="ECO:0007669"/>
    <property type="project" value="GOC"/>
</dbReference>
<feature type="domain" description="PTM1-like N-terminal" evidence="11">
    <location>
        <begin position="31"/>
        <end position="135"/>
    </location>
</feature>
<feature type="compositionally biased region" description="Basic and acidic residues" evidence="7">
    <location>
        <begin position="640"/>
        <end position="649"/>
    </location>
</feature>
<feature type="signal peptide" evidence="9">
    <location>
        <begin position="1"/>
        <end position="19"/>
    </location>
</feature>
<feature type="transmembrane region" description="Helical" evidence="8">
    <location>
        <begin position="348"/>
        <end position="368"/>
    </location>
</feature>
<dbReference type="GO" id="GO:0005794">
    <property type="term" value="C:Golgi apparatus"/>
    <property type="evidence" value="ECO:0007669"/>
    <property type="project" value="TreeGrafter"/>
</dbReference>
<protein>
    <submittedName>
        <fullName evidence="12">Predicted membrane protein</fullName>
    </submittedName>
</protein>
<evidence type="ECO:0000256" key="1">
    <source>
        <dbReference type="ARBA" id="ARBA00004141"/>
    </source>
</evidence>
<keyword evidence="5 8" id="KW-1133">Transmembrane helix</keyword>
<dbReference type="Pfam" id="PF06814">
    <property type="entry name" value="GOST_TM"/>
    <property type="match status" value="1"/>
</dbReference>
<evidence type="ECO:0000313" key="12">
    <source>
        <dbReference type="EMBL" id="CED85022.1"/>
    </source>
</evidence>
<feature type="compositionally biased region" description="Low complexity" evidence="7">
    <location>
        <begin position="186"/>
        <end position="223"/>
    </location>
</feature>
<feature type="compositionally biased region" description="Polar residues" evidence="7">
    <location>
        <begin position="240"/>
        <end position="261"/>
    </location>
</feature>
<dbReference type="Pfam" id="PF21902">
    <property type="entry name" value="PTM1-like_N"/>
    <property type="match status" value="1"/>
</dbReference>
<comment type="subcellular location">
    <subcellularLocation>
        <location evidence="1">Membrane</location>
        <topology evidence="1">Multi-pass membrane protein</topology>
    </subcellularLocation>
</comment>
<sequence>MKFASGMLSSLALVSLANAYQVKISSSDEERQICSGMWAGTRAGSKEKTSIELSFTKGSGQLALVVYEWSDVDYLGKPSPSTISSGNEEYAEYLPKTYICTTLAYRSGLCQKSDLGEFIINNAKLIADNPGKNVTLNNTSIYTTALKFASAPFSESSSVVHVNHRRTPLSQFDDDDDDIYDDTEESTSSSSTSTSSSHSSSFHSSSSSSSSSRTISSSKTTRTAPLATSTLRHGHAAGQANKNSTLKPSHNSTRPSSSTGLNGIDQLASGSSGVRDYDGEVLHYQVTKTGYYCIGAVPVTLVSSGSTSVSSRANSSTSANHAEYEGTITFNNIYQGQLPAAEHPKINFYLFLTCLYIITTLGWCGLCYKYRAELLPIQNYVTGTLIYLCIEMGIYWVYYRYLNAHGYGGTSTAFLLVVSALNAGRNSLSFFLLLIVSMGLSVVTPTLGTIMNRIKALTVAHFFFGVVYSIGIVQITLETASLVLLLSLIIGLSFTLTSFLMWTAVSLNGTILHLEKRKQHHKLQMFKRLNTILWVAVFLIAGFFVISSISISDRTSDDYAPRSWKYRWFLLDGSLSLIYLGVFASIAWLWRPTGNNVRFAMSEEIAQDEAEADADDFELSNRPGGPDHPGEDDDEDDEDDTKRIQRAERGMMGQRSSQERDNRQVVFALDDEEDQSDDDLKDTSKRDHDELKDGEEERLIGKDR</sequence>
<evidence type="ECO:0000259" key="10">
    <source>
        <dbReference type="Pfam" id="PF06814"/>
    </source>
</evidence>
<dbReference type="InterPro" id="IPR053938">
    <property type="entry name" value="PTM1-like_N"/>
</dbReference>
<dbReference type="PANTHER" id="PTHR21229:SF1">
    <property type="entry name" value="GH17801P"/>
    <property type="match status" value="1"/>
</dbReference>
<evidence type="ECO:0000256" key="8">
    <source>
        <dbReference type="SAM" id="Phobius"/>
    </source>
</evidence>
<keyword evidence="6 8" id="KW-0472">Membrane</keyword>
<feature type="transmembrane region" description="Helical" evidence="8">
    <location>
        <begin position="428"/>
        <end position="447"/>
    </location>
</feature>
<evidence type="ECO:0000256" key="9">
    <source>
        <dbReference type="SAM" id="SignalP"/>
    </source>
</evidence>
<accession>A0A0F7SRY2</accession>
<feature type="chain" id="PRO_5002522476" evidence="9">
    <location>
        <begin position="20"/>
        <end position="704"/>
    </location>
</feature>
<keyword evidence="4 9" id="KW-0732">Signal</keyword>
<dbReference type="GO" id="GO:0016020">
    <property type="term" value="C:membrane"/>
    <property type="evidence" value="ECO:0007669"/>
    <property type="project" value="UniProtKB-SubCell"/>
</dbReference>
<dbReference type="PANTHER" id="PTHR21229">
    <property type="entry name" value="LUNG SEVEN TRANSMEMBRANE RECEPTOR"/>
    <property type="match status" value="1"/>
</dbReference>
<feature type="region of interest" description="Disordered" evidence="7">
    <location>
        <begin position="168"/>
        <end position="269"/>
    </location>
</feature>
<evidence type="ECO:0000256" key="2">
    <source>
        <dbReference type="ARBA" id="ARBA00007883"/>
    </source>
</evidence>
<evidence type="ECO:0000259" key="11">
    <source>
        <dbReference type="Pfam" id="PF21902"/>
    </source>
</evidence>
<feature type="transmembrane region" description="Helical" evidence="8">
    <location>
        <begin position="529"/>
        <end position="549"/>
    </location>
</feature>